<reference evidence="2" key="1">
    <citation type="submission" date="2017-01" db="EMBL/GenBank/DDBJ databases">
        <authorList>
            <person name="Varghese N."/>
            <person name="Submissions S."/>
        </authorList>
    </citation>
    <scope>NUCLEOTIDE SEQUENCE [LARGE SCALE GENOMIC DNA]</scope>
    <source>
        <strain evidence="2">DSM 19945</strain>
    </source>
</reference>
<dbReference type="AlphaFoldDB" id="A0A1N7MAS3"/>
<organism evidence="1 2">
    <name type="scientific">Rhodobacter aestuarii</name>
    <dbReference type="NCBI Taxonomy" id="453582"/>
    <lineage>
        <taxon>Bacteria</taxon>
        <taxon>Pseudomonadati</taxon>
        <taxon>Pseudomonadota</taxon>
        <taxon>Alphaproteobacteria</taxon>
        <taxon>Rhodobacterales</taxon>
        <taxon>Rhodobacter group</taxon>
        <taxon>Rhodobacter</taxon>
    </lineage>
</organism>
<protein>
    <submittedName>
        <fullName evidence="1">Uncharacterized protein</fullName>
    </submittedName>
</protein>
<evidence type="ECO:0000313" key="2">
    <source>
        <dbReference type="Proteomes" id="UP000186221"/>
    </source>
</evidence>
<sequence>MMTDPFKAQDVGLEGPSLGAAVITPNDTVDLARPVRAVTIGTTGGTIRYTHARTGEICTTGPLPLGQHSVWARRIWATGTSATGLTGWV</sequence>
<name>A0A1N7MAS3_9RHOB</name>
<gene>
    <name evidence="1" type="ORF">SAMN05421580_105228</name>
</gene>
<keyword evidence="2" id="KW-1185">Reference proteome</keyword>
<dbReference type="EMBL" id="FTOG01000005">
    <property type="protein sequence ID" value="SIS83153.1"/>
    <property type="molecule type" value="Genomic_DNA"/>
</dbReference>
<dbReference type="STRING" id="453582.SAMN05421580_105228"/>
<accession>A0A1N7MAS3</accession>
<dbReference type="Proteomes" id="UP000186221">
    <property type="component" value="Unassembled WGS sequence"/>
</dbReference>
<evidence type="ECO:0000313" key="1">
    <source>
        <dbReference type="EMBL" id="SIS83153.1"/>
    </source>
</evidence>
<proteinExistence type="predicted"/>